<dbReference type="EMBL" id="DVFO01000086">
    <property type="protein sequence ID" value="HIQ61470.1"/>
    <property type="molecule type" value="Genomic_DNA"/>
</dbReference>
<protein>
    <recommendedName>
        <fullName evidence="5">Lipoprotein</fullName>
    </recommendedName>
</protein>
<proteinExistence type="predicted"/>
<gene>
    <name evidence="3" type="ORF">IAD31_07770</name>
</gene>
<evidence type="ECO:0008006" key="5">
    <source>
        <dbReference type="Google" id="ProtNLM"/>
    </source>
</evidence>
<reference evidence="3" key="1">
    <citation type="submission" date="2020-10" db="EMBL/GenBank/DDBJ databases">
        <authorList>
            <person name="Gilroy R."/>
        </authorList>
    </citation>
    <scope>NUCLEOTIDE SEQUENCE</scope>
    <source>
        <strain evidence="3">ChiGjej2B2-12916</strain>
    </source>
</reference>
<feature type="compositionally biased region" description="Polar residues" evidence="1">
    <location>
        <begin position="24"/>
        <end position="39"/>
    </location>
</feature>
<evidence type="ECO:0000313" key="4">
    <source>
        <dbReference type="Proteomes" id="UP000886879"/>
    </source>
</evidence>
<keyword evidence="2" id="KW-0732">Signal</keyword>
<evidence type="ECO:0000256" key="1">
    <source>
        <dbReference type="SAM" id="MobiDB-lite"/>
    </source>
</evidence>
<feature type="signal peptide" evidence="2">
    <location>
        <begin position="1"/>
        <end position="21"/>
    </location>
</feature>
<comment type="caution">
    <text evidence="3">The sequence shown here is derived from an EMBL/GenBank/DDBJ whole genome shotgun (WGS) entry which is preliminary data.</text>
</comment>
<feature type="chain" id="PRO_5039446461" description="Lipoprotein" evidence="2">
    <location>
        <begin position="22"/>
        <end position="190"/>
    </location>
</feature>
<reference evidence="3" key="2">
    <citation type="journal article" date="2021" name="PeerJ">
        <title>Extensive microbial diversity within the chicken gut microbiome revealed by metagenomics and culture.</title>
        <authorList>
            <person name="Gilroy R."/>
            <person name="Ravi A."/>
            <person name="Getino M."/>
            <person name="Pursley I."/>
            <person name="Horton D.L."/>
            <person name="Alikhan N.F."/>
            <person name="Baker D."/>
            <person name="Gharbi K."/>
            <person name="Hall N."/>
            <person name="Watson M."/>
            <person name="Adriaenssens E.M."/>
            <person name="Foster-Nyarko E."/>
            <person name="Jarju S."/>
            <person name="Secka A."/>
            <person name="Antonio M."/>
            <person name="Oren A."/>
            <person name="Chaudhuri R.R."/>
            <person name="La Ragione R."/>
            <person name="Hildebrand F."/>
            <person name="Pallen M.J."/>
        </authorList>
    </citation>
    <scope>NUCLEOTIDE SEQUENCE</scope>
    <source>
        <strain evidence="3">ChiGjej2B2-12916</strain>
    </source>
</reference>
<dbReference type="Proteomes" id="UP000886879">
    <property type="component" value="Unassembled WGS sequence"/>
</dbReference>
<name>A0A9D0YV56_9FIRM</name>
<feature type="region of interest" description="Disordered" evidence="1">
    <location>
        <begin position="24"/>
        <end position="55"/>
    </location>
</feature>
<sequence length="190" mass="19564">MKSNKLAALLLAAAMCTITVGCTSSPQEESSMPLTSPSAAISEKPSQSGFAGGGTGAVGSQSVTLENSGKLRIAYQQGAGNSVTCVSSVDQLNRFGLYGSDKLAAYDKHFFDSKALVLVKYTVNSGSTQLSLDSATQVSNMVSVHVDAQSSGMGTSDMATWLLWAEVDKSLSDCQWVLDGASGTGTGVTE</sequence>
<dbReference type="PROSITE" id="PS51257">
    <property type="entry name" value="PROKAR_LIPOPROTEIN"/>
    <property type="match status" value="1"/>
</dbReference>
<dbReference type="AlphaFoldDB" id="A0A9D0YV56"/>
<accession>A0A9D0YV56</accession>
<organism evidence="3 4">
    <name type="scientific">Candidatus Enterenecus faecium</name>
    <dbReference type="NCBI Taxonomy" id="2840780"/>
    <lineage>
        <taxon>Bacteria</taxon>
        <taxon>Bacillati</taxon>
        <taxon>Bacillota</taxon>
        <taxon>Clostridia</taxon>
        <taxon>Eubacteriales</taxon>
        <taxon>Candidatus Enterenecus</taxon>
    </lineage>
</organism>
<evidence type="ECO:0000256" key="2">
    <source>
        <dbReference type="SAM" id="SignalP"/>
    </source>
</evidence>
<evidence type="ECO:0000313" key="3">
    <source>
        <dbReference type="EMBL" id="HIQ61470.1"/>
    </source>
</evidence>